<dbReference type="GeneID" id="54361621"/>
<dbReference type="GO" id="GO:0016757">
    <property type="term" value="F:glycosyltransferase activity"/>
    <property type="evidence" value="ECO:0007669"/>
    <property type="project" value="UniProtKB-KW"/>
</dbReference>
<dbReference type="UniPathway" id="UPA00253">
    <property type="reaction ID" value="UER00457"/>
</dbReference>
<reference evidence="11" key="3">
    <citation type="submission" date="2025-08" db="UniProtKB">
        <authorList>
            <consortium name="RefSeq"/>
        </authorList>
    </citation>
    <scope>IDENTIFICATION</scope>
    <source>
        <strain evidence="11">CBS 342.82</strain>
    </source>
</reference>
<dbReference type="GO" id="GO:0005829">
    <property type="term" value="C:cytosol"/>
    <property type="evidence" value="ECO:0007669"/>
    <property type="project" value="TreeGrafter"/>
</dbReference>
<evidence type="ECO:0000256" key="1">
    <source>
        <dbReference type="ARBA" id="ARBA00004952"/>
    </source>
</evidence>
<keyword evidence="10" id="KW-1185">Reference proteome</keyword>
<evidence type="ECO:0000256" key="5">
    <source>
        <dbReference type="ARBA" id="ARBA00022598"/>
    </source>
</evidence>
<name>A0A6J3MIZ0_9PEZI</name>
<dbReference type="PANTHER" id="PTHR11098:SF1">
    <property type="entry name" value="NICOTINATE PHOSPHORIBOSYLTRANSFERASE"/>
    <property type="match status" value="1"/>
</dbReference>
<keyword evidence="11" id="KW-0328">Glycosyltransferase</keyword>
<dbReference type="InterPro" id="IPR040727">
    <property type="entry name" value="NAPRTase_N"/>
</dbReference>
<dbReference type="OrthoDB" id="193380at2759"/>
<accession>A0A6J3MIZ0</accession>
<sequence>MASSANAAPEGIFTPLDTDLYKLTMQCAVLKFFPNVKVIYSFTNRTEEKKLTRAAFNWLQEQISRLANLQVTDEEIDWLQKTCPYLGSTYLDYLRSFRFKPAEHIVATFAPENVTDTTDDSALGQVNLSIEGLWLETILYEIPLLALTSEAYFKFVDQEWSHAGQVANAKRKCAQLIENGCTFSEFGSRRRRDYATQDMVMTGIMQAVADADKAPPVDEKLPGRSFSQGKFSGTSNVHFAMKYGCAPIGTVAHEWTMGIAALNDDPAGANELALQYWVRTFGRGVLAIALTDTFGTETFLRSFVKPAAYGDDEVATNRSTTSDRATYADVFTGVRQDSGDPLDFLSRMKDFYISQGILSPGSLNAPRKTIVYSDSLNTQKCIKYARATEEAGLTPSFGVGTFFTNDFVRQPAATAGGNAAQKDINEGAREGHQADGEKSSPLNIVIKLREVEGRSAVKLSDDIGKNMGDEDAVFRYKSAVGYRDHSWEGADERNRWT</sequence>
<dbReference type="PANTHER" id="PTHR11098">
    <property type="entry name" value="NICOTINATE PHOSPHORIBOSYLTRANSFERASE"/>
    <property type="match status" value="1"/>
</dbReference>
<dbReference type="GO" id="GO:0004516">
    <property type="term" value="F:nicotinate phosphoribosyltransferase activity"/>
    <property type="evidence" value="ECO:0007669"/>
    <property type="project" value="UniProtKB-EC"/>
</dbReference>
<reference evidence="11" key="2">
    <citation type="submission" date="2020-04" db="EMBL/GenBank/DDBJ databases">
        <authorList>
            <consortium name="NCBI Genome Project"/>
        </authorList>
    </citation>
    <scope>NUCLEOTIDE SEQUENCE</scope>
    <source>
        <strain evidence="11">CBS 342.82</strain>
    </source>
</reference>
<evidence type="ECO:0000313" key="11">
    <source>
        <dbReference type="RefSeq" id="XP_033464914.1"/>
    </source>
</evidence>
<dbReference type="Pfam" id="PF17767">
    <property type="entry name" value="NAPRTase_N"/>
    <property type="match status" value="1"/>
</dbReference>
<feature type="domain" description="Nicotinate/nicotinamide phosphoribosyltransferase" evidence="8">
    <location>
        <begin position="436"/>
        <end position="476"/>
    </location>
</feature>
<comment type="catalytic activity">
    <reaction evidence="7">
        <text>5-phospho-alpha-D-ribose 1-diphosphate + nicotinate + ATP + H2O = nicotinate beta-D-ribonucleotide + ADP + phosphate + diphosphate</text>
        <dbReference type="Rhea" id="RHEA:36163"/>
        <dbReference type="ChEBI" id="CHEBI:15377"/>
        <dbReference type="ChEBI" id="CHEBI:30616"/>
        <dbReference type="ChEBI" id="CHEBI:32544"/>
        <dbReference type="ChEBI" id="CHEBI:33019"/>
        <dbReference type="ChEBI" id="CHEBI:43474"/>
        <dbReference type="ChEBI" id="CHEBI:57502"/>
        <dbReference type="ChEBI" id="CHEBI:58017"/>
        <dbReference type="ChEBI" id="CHEBI:456216"/>
        <dbReference type="EC" id="6.3.4.21"/>
    </reaction>
</comment>
<proteinExistence type="inferred from homology"/>
<dbReference type="InterPro" id="IPR041525">
    <property type="entry name" value="N/Namide_PRibTrfase"/>
</dbReference>
<gene>
    <name evidence="11" type="ORF">K489DRAFT_376033</name>
</gene>
<evidence type="ECO:0000256" key="6">
    <source>
        <dbReference type="ARBA" id="ARBA00022642"/>
    </source>
</evidence>
<keyword evidence="11" id="KW-0808">Transferase</keyword>
<dbReference type="GO" id="GO:0034355">
    <property type="term" value="P:NAD+ biosynthetic process via the salvage pathway"/>
    <property type="evidence" value="ECO:0007669"/>
    <property type="project" value="TreeGrafter"/>
</dbReference>
<dbReference type="InterPro" id="IPR036068">
    <property type="entry name" value="Nicotinate_pribotase-like_C"/>
</dbReference>
<organism evidence="11">
    <name type="scientific">Dissoconium aciculare CBS 342.82</name>
    <dbReference type="NCBI Taxonomy" id="1314786"/>
    <lineage>
        <taxon>Eukaryota</taxon>
        <taxon>Fungi</taxon>
        <taxon>Dikarya</taxon>
        <taxon>Ascomycota</taxon>
        <taxon>Pezizomycotina</taxon>
        <taxon>Dothideomycetes</taxon>
        <taxon>Dothideomycetidae</taxon>
        <taxon>Mycosphaerellales</taxon>
        <taxon>Dissoconiaceae</taxon>
        <taxon>Dissoconium</taxon>
    </lineage>
</organism>
<evidence type="ECO:0000256" key="3">
    <source>
        <dbReference type="ARBA" id="ARBA00013236"/>
    </source>
</evidence>
<dbReference type="InterPro" id="IPR007229">
    <property type="entry name" value="Nic_PRibTrfase-Fam"/>
</dbReference>
<evidence type="ECO:0000256" key="7">
    <source>
        <dbReference type="ARBA" id="ARBA00048668"/>
    </source>
</evidence>
<protein>
    <recommendedName>
        <fullName evidence="3">nicotinate phosphoribosyltransferase</fullName>
        <ecNumber evidence="3">6.3.4.21</ecNumber>
    </recommendedName>
</protein>
<dbReference type="Proteomes" id="UP000504637">
    <property type="component" value="Unplaced"/>
</dbReference>
<evidence type="ECO:0000259" key="8">
    <source>
        <dbReference type="Pfam" id="PF04095"/>
    </source>
</evidence>
<dbReference type="AlphaFoldDB" id="A0A6J3MIZ0"/>
<feature type="domain" description="Nicotinate/nicotinamide phosphoribosyltransferase" evidence="8">
    <location>
        <begin position="182"/>
        <end position="409"/>
    </location>
</feature>
<evidence type="ECO:0000256" key="2">
    <source>
        <dbReference type="ARBA" id="ARBA00010897"/>
    </source>
</evidence>
<comment type="similarity">
    <text evidence="2">Belongs to the NAPRTase family.</text>
</comment>
<comment type="pathway">
    <text evidence="1">Cofactor biosynthesis; NAD(+) biosynthesis; nicotinate D-ribonucleotide from nicotinate: step 1/1.</text>
</comment>
<dbReference type="RefSeq" id="XP_033464914.1">
    <property type="nucleotide sequence ID" value="XM_033603821.1"/>
</dbReference>
<evidence type="ECO:0000259" key="9">
    <source>
        <dbReference type="Pfam" id="PF17767"/>
    </source>
</evidence>
<keyword evidence="5" id="KW-0436">Ligase</keyword>
<dbReference type="EC" id="6.3.4.21" evidence="3"/>
<keyword evidence="6" id="KW-0662">Pyridine nucleotide biosynthesis</keyword>
<dbReference type="SUPFAM" id="SSF54675">
    <property type="entry name" value="Nicotinate/Quinolinate PRTase N-terminal domain-like"/>
    <property type="match status" value="1"/>
</dbReference>
<feature type="domain" description="Nicotinate phosphoribosyltransferase N-terminal" evidence="9">
    <location>
        <begin position="16"/>
        <end position="148"/>
    </location>
</feature>
<dbReference type="SUPFAM" id="SSF51690">
    <property type="entry name" value="Nicotinate/Quinolinate PRTase C-terminal domain-like"/>
    <property type="match status" value="1"/>
</dbReference>
<dbReference type="Gene3D" id="3.20.140.10">
    <property type="entry name" value="nicotinate phosphoribosyltransferase"/>
    <property type="match status" value="1"/>
</dbReference>
<evidence type="ECO:0000313" key="10">
    <source>
        <dbReference type="Proteomes" id="UP000504637"/>
    </source>
</evidence>
<dbReference type="Pfam" id="PF04095">
    <property type="entry name" value="NAPRTase"/>
    <property type="match status" value="2"/>
</dbReference>
<evidence type="ECO:0000256" key="4">
    <source>
        <dbReference type="ARBA" id="ARBA00022553"/>
    </source>
</evidence>
<reference evidence="11" key="1">
    <citation type="submission" date="2020-01" db="EMBL/GenBank/DDBJ databases">
        <authorList>
            <consortium name="DOE Joint Genome Institute"/>
            <person name="Haridas S."/>
            <person name="Albert R."/>
            <person name="Binder M."/>
            <person name="Bloem J."/>
            <person name="Labutti K."/>
            <person name="Salamov A."/>
            <person name="Andreopoulos B."/>
            <person name="Baker S.E."/>
            <person name="Barry K."/>
            <person name="Bills G."/>
            <person name="Bluhm B.H."/>
            <person name="Cannon C."/>
            <person name="Castanera R."/>
            <person name="Culley D.E."/>
            <person name="Daum C."/>
            <person name="Ezra D."/>
            <person name="Gonzalez J.B."/>
            <person name="Henrissat B."/>
            <person name="Kuo A."/>
            <person name="Liang C."/>
            <person name="Lipzen A."/>
            <person name="Lutzoni F."/>
            <person name="Magnuson J."/>
            <person name="Mondo S."/>
            <person name="Nolan M."/>
            <person name="Ohm R."/>
            <person name="Pangilinan J."/>
            <person name="Park H.-J."/>
            <person name="Ramirez L."/>
            <person name="Alfaro M."/>
            <person name="Sun H."/>
            <person name="Tritt A."/>
            <person name="Yoshinaga Y."/>
            <person name="Zwiers L.-H."/>
            <person name="Turgeon B.G."/>
            <person name="Goodwin S.B."/>
            <person name="Spatafora J.W."/>
            <person name="Crous P.W."/>
            <person name="Grigoriev I.V."/>
        </authorList>
    </citation>
    <scope>NUCLEOTIDE SEQUENCE</scope>
    <source>
        <strain evidence="11">CBS 342.82</strain>
    </source>
</reference>
<keyword evidence="4" id="KW-0597">Phosphoprotein</keyword>